<dbReference type="KEGG" id="pcad:102984712"/>
<dbReference type="GO" id="GO:0015031">
    <property type="term" value="P:protein transport"/>
    <property type="evidence" value="ECO:0007669"/>
    <property type="project" value="UniProtKB-KW"/>
</dbReference>
<dbReference type="RefSeq" id="XP_023974887.1">
    <property type="nucleotide sequence ID" value="XM_024119119.3"/>
</dbReference>
<dbReference type="InterPro" id="IPR011044">
    <property type="entry name" value="Quino_amine_DH_bsu"/>
</dbReference>
<feature type="domain" description="NBAS subunit of NRZ tethering complex C-terminal" evidence="8">
    <location>
        <begin position="1997"/>
        <end position="2121"/>
    </location>
</feature>
<gene>
    <name evidence="10" type="primary">NBAS</name>
</gene>
<evidence type="ECO:0000313" key="9">
    <source>
        <dbReference type="Proteomes" id="UP000248484"/>
    </source>
</evidence>
<name>A0A2Y9SC33_PHYMC</name>
<evidence type="ECO:0000256" key="5">
    <source>
        <dbReference type="SAM" id="MobiDB-lite"/>
    </source>
</evidence>
<dbReference type="InterPro" id="IPR015943">
    <property type="entry name" value="WD40/YVTN_repeat-like_dom_sf"/>
</dbReference>
<keyword evidence="9" id="KW-1185">Reference proteome</keyword>
<evidence type="ECO:0000256" key="2">
    <source>
        <dbReference type="ARBA" id="ARBA00022448"/>
    </source>
</evidence>
<dbReference type="GO" id="GO:0006890">
    <property type="term" value="P:retrograde vesicle-mediated transport, Golgi to endoplasmic reticulum"/>
    <property type="evidence" value="ECO:0007669"/>
    <property type="project" value="InterPro"/>
</dbReference>
<dbReference type="GO" id="GO:0000149">
    <property type="term" value="F:SNARE binding"/>
    <property type="evidence" value="ECO:0007669"/>
    <property type="project" value="TreeGrafter"/>
</dbReference>
<dbReference type="Gene3D" id="2.130.10.10">
    <property type="entry name" value="YVTN repeat-like/Quinoprotein amine dehydrogenase"/>
    <property type="match status" value="1"/>
</dbReference>
<dbReference type="GeneID" id="102984712"/>
<dbReference type="Pfam" id="PF08314">
    <property type="entry name" value="Sec39"/>
    <property type="match status" value="1"/>
</dbReference>
<evidence type="ECO:0000256" key="1">
    <source>
        <dbReference type="ARBA" id="ARBA00004240"/>
    </source>
</evidence>
<evidence type="ECO:0000259" key="7">
    <source>
        <dbReference type="Pfam" id="PF15492"/>
    </source>
</evidence>
<reference evidence="10" key="1">
    <citation type="submission" date="2025-08" db="UniProtKB">
        <authorList>
            <consortium name="RefSeq"/>
        </authorList>
    </citation>
    <scope>IDENTIFICATION</scope>
    <source>
        <tissue evidence="10">Muscle</tissue>
    </source>
</reference>
<dbReference type="CTD" id="51594"/>
<dbReference type="PANTHER" id="PTHR15922">
    <property type="entry name" value="NEUROBLASTOMA-AMPLIFIED SEQUENCE"/>
    <property type="match status" value="1"/>
</dbReference>
<comment type="subcellular location">
    <subcellularLocation>
        <location evidence="1">Endoplasmic reticulum</location>
    </subcellularLocation>
</comment>
<evidence type="ECO:0000313" key="10">
    <source>
        <dbReference type="RefSeq" id="XP_023974887.1"/>
    </source>
</evidence>
<dbReference type="OrthoDB" id="19988at2759"/>
<feature type="region of interest" description="Disordered" evidence="5">
    <location>
        <begin position="459"/>
        <end position="478"/>
    </location>
</feature>
<dbReference type="InterPro" id="IPR013244">
    <property type="entry name" value="Sec39_domain"/>
</dbReference>
<dbReference type="InterPro" id="IPR029145">
    <property type="entry name" value="NBAS_N"/>
</dbReference>
<dbReference type="InterPro" id="IPR054751">
    <property type="entry name" value="NBAS_C"/>
</dbReference>
<organism evidence="9 10">
    <name type="scientific">Physeter macrocephalus</name>
    <name type="common">Sperm whale</name>
    <name type="synonym">Physeter catodon</name>
    <dbReference type="NCBI Taxonomy" id="9755"/>
    <lineage>
        <taxon>Eukaryota</taxon>
        <taxon>Metazoa</taxon>
        <taxon>Chordata</taxon>
        <taxon>Craniata</taxon>
        <taxon>Vertebrata</taxon>
        <taxon>Euteleostomi</taxon>
        <taxon>Mammalia</taxon>
        <taxon>Eutheria</taxon>
        <taxon>Laurasiatheria</taxon>
        <taxon>Artiodactyla</taxon>
        <taxon>Whippomorpha</taxon>
        <taxon>Cetacea</taxon>
        <taxon>Odontoceti</taxon>
        <taxon>Physeteridae</taxon>
        <taxon>Physeter</taxon>
    </lineage>
</organism>
<accession>A0A2Y9SC33</accession>
<dbReference type="GO" id="GO:0070939">
    <property type="term" value="C:Dsl1/NZR complex"/>
    <property type="evidence" value="ECO:0007669"/>
    <property type="project" value="TreeGrafter"/>
</dbReference>
<dbReference type="Pfam" id="PF22913">
    <property type="entry name" value="NBAS_11th"/>
    <property type="match status" value="1"/>
</dbReference>
<evidence type="ECO:0000256" key="4">
    <source>
        <dbReference type="ARBA" id="ARBA00022927"/>
    </source>
</evidence>
<protein>
    <submittedName>
        <fullName evidence="10">NBAS subunit of NRZ tethering complex</fullName>
    </submittedName>
</protein>
<keyword evidence="4" id="KW-0653">Protein transport</keyword>
<evidence type="ECO:0000256" key="3">
    <source>
        <dbReference type="ARBA" id="ARBA00022824"/>
    </source>
</evidence>
<evidence type="ECO:0000259" key="8">
    <source>
        <dbReference type="Pfam" id="PF22913"/>
    </source>
</evidence>
<keyword evidence="2" id="KW-0813">Transport</keyword>
<sequence>MAAYESAAAVNPGAAEGEEETILYDLLVNTEWPPEIEVQPRGNRKHGASFIITKAIKDRLLFLSQYIWYSPAPFLLPDGLVRLVNKEVNWHLVLASNGKLLAAVQDQCVEIRSAKDDFTSIIGKCQVPKDPKPQWRRVAWSYDCTLLAYAESTGTVRVFDLMGSELFVITPASSLAGDLSYAIAGLIFLEYKASAQWSAELLVINYRGELRSYLVSVGTNQSYQESHCFSFSSHYPHGINTAIYHPGHRLLLVGGCETAEVGIPRAASCGLSAWRVLSGSPYYKPVTHGGDRVTAVPKTLGLLRMLSGKFYSRQGQEQDGIFKMRLSPDGTLLAAVHFSGKLSIWAIPSLKQQGEWNQNEQPGYDDLNPDWRLSTEKRKKIKDKESFYPLIDVNWWVDSAVILARCSGALTVSSVKTLKNLLGKSCEWFEPSPQVTATHDGGFLILECEIKLAPKRSRLETRAGEEGEGEEDSDSDQEVPATARYFGYIKQGLYLVTEMERFAPARKRPRTVTKNYRLVSLRSTTPEQLYQRKIESEEYEEALSLAQTYGLDTDLVYQRQWRKSAVNIASIQNYLSKIKKRSWVLHECLERVPENVDAAKELLQYGLKGTDLEALLAIGEGADDGRFTLLGEMDIDSMSYEELSPPDEEPAEKKKEKELRKRQELLKLVNFSKLTLEQKELCRCRLKLLTYLDRLATYEEILRVPHASEQRYDAEFFKKFRNQNIVLSARSYARESNVQALEILFTFHGSDLLPHRLVILSNFPETTSPHEYSVLLPEACYDGDSLMIIPWHEHKHRDKDWCEELECRMVIEPGLPDESEFLYAAQPELLRYRTSQLAVEKVMDWYQSRAEEIEHYALQVDCALSLIRLGMERNIPGLLVLCDNLVTLEALVYEAGCDLTLTLKELQQMKDIEKLRLLMNSCSEDNYVTSAYQWMVPFLHRCEKQSPGVANELLKEYLVTLAKGDLKFPLKIFQHSKPDLQQKIIPDQDQLMAVALECIYNCERNDQLALCYDLLECLPQRGYGQKTEITTALHDMVDQLEHILSVSEILEKHGLEKPISYVKNTQSSAEEAHRLMVRLTRHTGRKQPPVSGSHWRMLLQDMLALQQNVYTCLDSDACYEVFTESLLCSSRLENIHLAGQMMHCSACSINPPTSVAHKGKTQYRVSYEKSIDLVLAASREYFNSSTSLTDSCMDLARCCLQLITDRPAAIQEELDLIQALGCLEEFGVKILPLQVRLCSDRISLIKECICQSPMCYKQSTKLLGLAELLRVAGEDPEERRGQVLILLVEQALRFHDYKAANVHCQELMATGYSKSWDVCSQLGQSEGYQDLATRQELVAFALTHCPPGSIELLLAASSSLKTEILYQRVNFQIHPEVGESISVSPLMSKVLQEDEVSVPGSNSADLFHWTTATTMKVLSNTTTTTRAVLQAVSDGQWWKKSLTYLRPLQGQEFGGAYRIGTRANEGLEKQGCHPFYESVVCNPFVVESEVTYDTYQHVPVESFAEVLLRTGKLAETKTEGEEVFPTTEVLLQLACDALPNDMTLALAYLLALPQVLDANRCFEKQSHSAVSLQLAAYYYSLQIYARLAPCFRDECHPLYRADPKELIRMVTRHVARYGQEAWPEELAALTKQLQYYNERLLDFTQAQILQGLRKGVDVQRFTADDQYKRETILGLAETLEENVYSIALSLAQRYSVSCWEVFMTHLEFLFTDSGLSTVEIENRAQSLRLFETLKACPEAFHKHMVKYIYPTIDGVDHERLLYYFTLLEGCGCADLGKYTIKPETHIRLLKKFKVVASGLNYKKLTDENMNPLEALEPVLSSQNILSISKLVPKIPEKDGRMLSPSSLYTIWLQKLFWTGDPHLIKQVPASSPEWLCAYDVCMKYFDRLLPGDLIAVVDSVTFSPKAVTKLSVEARKEMTGKAIKTVKHFIEKPRKRNSEEDIQEASDSKMTYAGALNHLEKSLAHLETLSHSFIISLKNSEQETLQKYSYLYDLSRSEKGKVQDQAVAMCLDGQPLRMIQQLLEVAVGPLDISPKDIVHSAITKIISALSGGSVDLGGPADPLRVLEGVVAAVHASVDEGEELVSSEDLLAWLRPFCADDTWPVRPRIQVLQILEQSFHLTEEDGKLLVFFRTEAILKATWPQRQVDVTDTEDEEKRYSLFVELLEASHREVEFQHLVLLLQAWPPMKREYTITSNPWVRLATVMLARCTVENKEGLGNEVLKICRSLYNTEQMLPAEGVKELCSLLLHQALLLPSLKLLLESQDERLHAMALDHITAIAKVNDSNCDRELLSLLLDAKLLVKCVSTPFYPRLVEHLLASPQQGRWDAEELARHLRAAGHEAEAGSLLLAARGTHRALRTFSTALGAARHWV</sequence>
<dbReference type="Pfam" id="PF15492">
    <property type="entry name" value="Nbas_N"/>
    <property type="match status" value="1"/>
</dbReference>
<feature type="compositionally biased region" description="Acidic residues" evidence="5">
    <location>
        <begin position="466"/>
        <end position="477"/>
    </location>
</feature>
<keyword evidence="3" id="KW-0256">Endoplasmic reticulum</keyword>
<feature type="domain" description="Neuroblastoma-amplified sequence N-terminal" evidence="7">
    <location>
        <begin position="90"/>
        <end position="371"/>
    </location>
</feature>
<feature type="domain" description="Sec39" evidence="6">
    <location>
        <begin position="726"/>
        <end position="1364"/>
    </location>
</feature>
<dbReference type="SUPFAM" id="SSF50969">
    <property type="entry name" value="YVTN repeat-like/Quinoprotein amine dehydrogenase"/>
    <property type="match status" value="1"/>
</dbReference>
<dbReference type="Proteomes" id="UP000248484">
    <property type="component" value="Chromosome 12"/>
</dbReference>
<evidence type="ECO:0000259" key="6">
    <source>
        <dbReference type="Pfam" id="PF08314"/>
    </source>
</evidence>
<dbReference type="STRING" id="9755.ENSPCTP00005020049"/>
<dbReference type="PANTHER" id="PTHR15922:SF2">
    <property type="entry name" value="NBAS SUBUNIT OF NRZ TETHERING COMPLEX"/>
    <property type="match status" value="1"/>
</dbReference>
<proteinExistence type="predicted"/>